<protein>
    <submittedName>
        <fullName evidence="2">Uncharacterized protein</fullName>
    </submittedName>
</protein>
<feature type="region of interest" description="Disordered" evidence="1">
    <location>
        <begin position="97"/>
        <end position="118"/>
    </location>
</feature>
<accession>A0AAQ3XCP0</accession>
<gene>
    <name evidence="2" type="ORF">U9M48_039976</name>
</gene>
<evidence type="ECO:0000313" key="3">
    <source>
        <dbReference type="Proteomes" id="UP001341281"/>
    </source>
</evidence>
<name>A0AAQ3XCP0_PASNO</name>
<keyword evidence="3" id="KW-1185">Reference proteome</keyword>
<feature type="compositionally biased region" description="Low complexity" evidence="1">
    <location>
        <begin position="40"/>
        <end position="51"/>
    </location>
</feature>
<dbReference type="EMBL" id="CP144753">
    <property type="protein sequence ID" value="WVZ94033.1"/>
    <property type="molecule type" value="Genomic_DNA"/>
</dbReference>
<reference evidence="2 3" key="1">
    <citation type="submission" date="2024-02" db="EMBL/GenBank/DDBJ databases">
        <title>High-quality chromosome-scale genome assembly of Pensacola bahiagrass (Paspalum notatum Flugge var. saurae).</title>
        <authorList>
            <person name="Vega J.M."/>
            <person name="Podio M."/>
            <person name="Orjuela J."/>
            <person name="Siena L.A."/>
            <person name="Pessino S.C."/>
            <person name="Combes M.C."/>
            <person name="Mariac C."/>
            <person name="Albertini E."/>
            <person name="Pupilli F."/>
            <person name="Ortiz J.P.A."/>
            <person name="Leblanc O."/>
        </authorList>
    </citation>
    <scope>NUCLEOTIDE SEQUENCE [LARGE SCALE GENOMIC DNA]</scope>
    <source>
        <strain evidence="2">R1</strain>
        <tissue evidence="2">Leaf</tissue>
    </source>
</reference>
<dbReference type="Proteomes" id="UP001341281">
    <property type="component" value="Chromosome 09"/>
</dbReference>
<feature type="region of interest" description="Disordered" evidence="1">
    <location>
        <begin position="29"/>
        <end position="51"/>
    </location>
</feature>
<organism evidence="2 3">
    <name type="scientific">Paspalum notatum var. saurae</name>
    <dbReference type="NCBI Taxonomy" id="547442"/>
    <lineage>
        <taxon>Eukaryota</taxon>
        <taxon>Viridiplantae</taxon>
        <taxon>Streptophyta</taxon>
        <taxon>Embryophyta</taxon>
        <taxon>Tracheophyta</taxon>
        <taxon>Spermatophyta</taxon>
        <taxon>Magnoliopsida</taxon>
        <taxon>Liliopsida</taxon>
        <taxon>Poales</taxon>
        <taxon>Poaceae</taxon>
        <taxon>PACMAD clade</taxon>
        <taxon>Panicoideae</taxon>
        <taxon>Andropogonodae</taxon>
        <taxon>Paspaleae</taxon>
        <taxon>Paspalinae</taxon>
        <taxon>Paspalum</taxon>
    </lineage>
</organism>
<sequence>MPQLAPPPRPVSHPNPTALRICHLDLTTSPLAHARSPPTRSSAQARPAQRAKALKAAADAPDRAGLHVFLRGNAWGTKYAWAGEAARQYMWPFATATYGPQDSQPLGTPNWRTSSPTA</sequence>
<evidence type="ECO:0000256" key="1">
    <source>
        <dbReference type="SAM" id="MobiDB-lite"/>
    </source>
</evidence>
<evidence type="ECO:0000313" key="2">
    <source>
        <dbReference type="EMBL" id="WVZ94033.1"/>
    </source>
</evidence>
<proteinExistence type="predicted"/>
<dbReference type="AlphaFoldDB" id="A0AAQ3XCP0"/>
<feature type="compositionally biased region" description="Polar residues" evidence="1">
    <location>
        <begin position="98"/>
        <end position="118"/>
    </location>
</feature>